<keyword evidence="1" id="KW-0862">Zinc</keyword>
<evidence type="ECO:0000313" key="3">
    <source>
        <dbReference type="Proteomes" id="UP000319263"/>
    </source>
</evidence>
<gene>
    <name evidence="2" type="ORF">FOE78_04645</name>
</gene>
<accession>A0A516PVY8</accession>
<name>A0A516PVY8_9ACTN</name>
<dbReference type="RefSeq" id="WP_143985273.1">
    <property type="nucleotide sequence ID" value="NZ_CP041692.1"/>
</dbReference>
<dbReference type="GO" id="GO:0016137">
    <property type="term" value="P:glycoside metabolic process"/>
    <property type="evidence" value="ECO:0007669"/>
    <property type="project" value="UniProtKB-ARBA"/>
</dbReference>
<evidence type="ECO:0000313" key="2">
    <source>
        <dbReference type="EMBL" id="QDP95292.1"/>
    </source>
</evidence>
<keyword evidence="3" id="KW-1185">Reference proteome</keyword>
<dbReference type="InterPro" id="IPR024078">
    <property type="entry name" value="LmbE-like_dom_sf"/>
</dbReference>
<reference evidence="2 3" key="1">
    <citation type="submission" date="2019-07" db="EMBL/GenBank/DDBJ databases">
        <title>Microlunatus dokdonensis sp. nov. isolated from the rhizospheric soil of the wild plant Elymus tsukushiensis.</title>
        <authorList>
            <person name="Ghim S.-Y."/>
            <person name="Hwang Y.-J."/>
            <person name="Son J.-S."/>
            <person name="Shin J.-H."/>
        </authorList>
    </citation>
    <scope>NUCLEOTIDE SEQUENCE [LARGE SCALE GENOMIC DNA]</scope>
    <source>
        <strain evidence="2 3">KUDC0627</strain>
    </source>
</reference>
<dbReference type="Proteomes" id="UP000319263">
    <property type="component" value="Chromosome"/>
</dbReference>
<evidence type="ECO:0008006" key="4">
    <source>
        <dbReference type="Google" id="ProtNLM"/>
    </source>
</evidence>
<dbReference type="InterPro" id="IPR003737">
    <property type="entry name" value="GlcNAc_PI_deacetylase-related"/>
</dbReference>
<organism evidence="2 3">
    <name type="scientific">Microlunatus elymi</name>
    <dbReference type="NCBI Taxonomy" id="2596828"/>
    <lineage>
        <taxon>Bacteria</taxon>
        <taxon>Bacillati</taxon>
        <taxon>Actinomycetota</taxon>
        <taxon>Actinomycetes</taxon>
        <taxon>Propionibacteriales</taxon>
        <taxon>Propionibacteriaceae</taxon>
        <taxon>Microlunatus</taxon>
    </lineage>
</organism>
<sequence>MLSSIGPGNLMTALAGELVAVFHAHPDDEVFATAAATHGLAAAGAQVQLFIATRGELPEQSADPSLNEASARSARERRLDQSCQLLGVSRWSYLTRPGRWIDTTDRSRTLAAAPIPDVAAAIRSVIDDLRPQIV</sequence>
<dbReference type="KEGG" id="mik:FOE78_04645"/>
<dbReference type="SUPFAM" id="SSF102588">
    <property type="entry name" value="LmbE-like"/>
    <property type="match status" value="1"/>
</dbReference>
<dbReference type="Gene3D" id="3.40.50.10320">
    <property type="entry name" value="LmbE-like"/>
    <property type="match status" value="1"/>
</dbReference>
<dbReference type="AlphaFoldDB" id="A0A516PVY8"/>
<protein>
    <recommendedName>
        <fullName evidence="4">GlcNAc-PI de-N-acetylase</fullName>
    </recommendedName>
</protein>
<dbReference type="Pfam" id="PF02585">
    <property type="entry name" value="PIG-L"/>
    <property type="match status" value="1"/>
</dbReference>
<dbReference type="OrthoDB" id="116799at2"/>
<evidence type="ECO:0000256" key="1">
    <source>
        <dbReference type="ARBA" id="ARBA00022833"/>
    </source>
</evidence>
<proteinExistence type="predicted"/>
<dbReference type="EMBL" id="CP041692">
    <property type="protein sequence ID" value="QDP95292.1"/>
    <property type="molecule type" value="Genomic_DNA"/>
</dbReference>